<dbReference type="AlphaFoldDB" id="A0AA38RSY0"/>
<evidence type="ECO:0000256" key="3">
    <source>
        <dbReference type="ARBA" id="ARBA00022989"/>
    </source>
</evidence>
<evidence type="ECO:0000256" key="1">
    <source>
        <dbReference type="ARBA" id="ARBA00004141"/>
    </source>
</evidence>
<dbReference type="EMBL" id="JANBVO010000002">
    <property type="protein sequence ID" value="KAJ9156724.1"/>
    <property type="molecule type" value="Genomic_DNA"/>
</dbReference>
<dbReference type="GO" id="GO:0031505">
    <property type="term" value="P:fungal-type cell wall organization"/>
    <property type="evidence" value="ECO:0007669"/>
    <property type="project" value="TreeGrafter"/>
</dbReference>
<feature type="transmembrane region" description="Helical" evidence="6">
    <location>
        <begin position="180"/>
        <end position="202"/>
    </location>
</feature>
<feature type="transmembrane region" description="Helical" evidence="6">
    <location>
        <begin position="253"/>
        <end position="274"/>
    </location>
</feature>
<keyword evidence="2 6" id="KW-0812">Transmembrane</keyword>
<evidence type="ECO:0000313" key="8">
    <source>
        <dbReference type="Proteomes" id="UP001174694"/>
    </source>
</evidence>
<evidence type="ECO:0000256" key="2">
    <source>
        <dbReference type="ARBA" id="ARBA00022692"/>
    </source>
</evidence>
<reference evidence="7" key="1">
    <citation type="submission" date="2022-07" db="EMBL/GenBank/DDBJ databases">
        <title>Fungi with potential for degradation of polypropylene.</title>
        <authorList>
            <person name="Gostincar C."/>
        </authorList>
    </citation>
    <scope>NUCLEOTIDE SEQUENCE</scope>
    <source>
        <strain evidence="7">EXF-13308</strain>
    </source>
</reference>
<dbReference type="InterPro" id="IPR009571">
    <property type="entry name" value="SUR7/Rim9-like_fungi"/>
</dbReference>
<gene>
    <name evidence="7" type="ORF">NKR23_g1288</name>
</gene>
<evidence type="ECO:0000256" key="4">
    <source>
        <dbReference type="ARBA" id="ARBA00023136"/>
    </source>
</evidence>
<dbReference type="Proteomes" id="UP001174694">
    <property type="component" value="Unassembled WGS sequence"/>
</dbReference>
<comment type="subcellular location">
    <subcellularLocation>
        <location evidence="1">Membrane</location>
        <topology evidence="1">Multi-pass membrane protein</topology>
    </subcellularLocation>
</comment>
<organism evidence="7 8">
    <name type="scientific">Pleurostoma richardsiae</name>
    <dbReference type="NCBI Taxonomy" id="41990"/>
    <lineage>
        <taxon>Eukaryota</taxon>
        <taxon>Fungi</taxon>
        <taxon>Dikarya</taxon>
        <taxon>Ascomycota</taxon>
        <taxon>Pezizomycotina</taxon>
        <taxon>Sordariomycetes</taxon>
        <taxon>Sordariomycetidae</taxon>
        <taxon>Calosphaeriales</taxon>
        <taxon>Pleurostomataceae</taxon>
        <taxon>Pleurostoma</taxon>
    </lineage>
</organism>
<keyword evidence="3 6" id="KW-1133">Transmembrane helix</keyword>
<feature type="compositionally biased region" description="Polar residues" evidence="5">
    <location>
        <begin position="29"/>
        <end position="40"/>
    </location>
</feature>
<feature type="transmembrane region" description="Helical" evidence="6">
    <location>
        <begin position="214"/>
        <end position="241"/>
    </location>
</feature>
<feature type="region of interest" description="Disordered" evidence="5">
    <location>
        <begin position="1"/>
        <end position="40"/>
    </location>
</feature>
<dbReference type="PANTHER" id="PTHR28019:SF2">
    <property type="entry name" value="CELL MEMBRANE PROTEIN YLR413W-RELATED"/>
    <property type="match status" value="1"/>
</dbReference>
<accession>A0AA38RSY0</accession>
<keyword evidence="4 6" id="KW-0472">Membrane</keyword>
<dbReference type="PANTHER" id="PTHR28019">
    <property type="entry name" value="CELL MEMBRANE PROTEIN YLR413W-RELATED"/>
    <property type="match status" value="1"/>
</dbReference>
<dbReference type="InterPro" id="IPR017974">
    <property type="entry name" value="Claudin_CS"/>
</dbReference>
<comment type="caution">
    <text evidence="7">The sequence shown here is derived from an EMBL/GenBank/DDBJ whole genome shotgun (WGS) entry which is preliminary data.</text>
</comment>
<sequence>MPLLPSALRPRLRSRRSAGTISPLKPEKASSTSRTATNSQINSATKARRIFIAVASLSYLIAFVFLILVVIGNTSRKPVIKQTYFFKLDLTNIIPQSVPNADLINSIARTLGLHDFYQVGLWNFCEGYNDEGITSCSKPESLYWFNPVEILLNELLSGATIALPQEVVDILNILRITSHIMFGFFLTGTVLSFVMIFISPLALLSRWWSGPVSIIALIDCILILAATVIATVISFVFKYAVTAQSDLNIQAQVGIRMLVFMWIATGCAFISFVVHSGMCCCCASRRDVKTGRKQIRTDSPEESVTG</sequence>
<proteinExistence type="predicted"/>
<evidence type="ECO:0000256" key="6">
    <source>
        <dbReference type="SAM" id="Phobius"/>
    </source>
</evidence>
<name>A0AA38RSY0_9PEZI</name>
<dbReference type="GO" id="GO:0051285">
    <property type="term" value="C:cell cortex of cell tip"/>
    <property type="evidence" value="ECO:0007669"/>
    <property type="project" value="TreeGrafter"/>
</dbReference>
<dbReference type="InterPro" id="IPR052413">
    <property type="entry name" value="SUR7_domain"/>
</dbReference>
<keyword evidence="8" id="KW-1185">Reference proteome</keyword>
<feature type="transmembrane region" description="Helical" evidence="6">
    <location>
        <begin position="50"/>
        <end position="71"/>
    </location>
</feature>
<dbReference type="Pfam" id="PF06687">
    <property type="entry name" value="SUR7"/>
    <property type="match status" value="1"/>
</dbReference>
<evidence type="ECO:0000256" key="5">
    <source>
        <dbReference type="SAM" id="MobiDB-lite"/>
    </source>
</evidence>
<dbReference type="PROSITE" id="PS01346">
    <property type="entry name" value="CLAUDIN"/>
    <property type="match status" value="1"/>
</dbReference>
<protein>
    <submittedName>
        <fullName evidence="7">SUR7 family protein pun1</fullName>
    </submittedName>
</protein>
<dbReference type="GO" id="GO:0005886">
    <property type="term" value="C:plasma membrane"/>
    <property type="evidence" value="ECO:0007669"/>
    <property type="project" value="InterPro"/>
</dbReference>
<evidence type="ECO:0000313" key="7">
    <source>
        <dbReference type="EMBL" id="KAJ9156724.1"/>
    </source>
</evidence>